<gene>
    <name evidence="2" type="ORF">ElyMa_004450600</name>
</gene>
<dbReference type="InterPro" id="IPR043128">
    <property type="entry name" value="Rev_trsase/Diguanyl_cyclase"/>
</dbReference>
<protein>
    <submittedName>
        <fullName evidence="2">Polyprotein</fullName>
    </submittedName>
</protein>
<dbReference type="PANTHER" id="PTHR37984">
    <property type="entry name" value="PROTEIN CBG26694"/>
    <property type="match status" value="1"/>
</dbReference>
<dbReference type="InterPro" id="IPR043502">
    <property type="entry name" value="DNA/RNA_pol_sf"/>
</dbReference>
<organism evidence="2 3">
    <name type="scientific">Elysia marginata</name>
    <dbReference type="NCBI Taxonomy" id="1093978"/>
    <lineage>
        <taxon>Eukaryota</taxon>
        <taxon>Metazoa</taxon>
        <taxon>Spiralia</taxon>
        <taxon>Lophotrochozoa</taxon>
        <taxon>Mollusca</taxon>
        <taxon>Gastropoda</taxon>
        <taxon>Heterobranchia</taxon>
        <taxon>Euthyneura</taxon>
        <taxon>Panpulmonata</taxon>
        <taxon>Sacoglossa</taxon>
        <taxon>Placobranchoidea</taxon>
        <taxon>Plakobranchidae</taxon>
        <taxon>Elysia</taxon>
    </lineage>
</organism>
<dbReference type="AlphaFoldDB" id="A0AAV4HG56"/>
<dbReference type="Gene3D" id="3.10.10.10">
    <property type="entry name" value="HIV Type 1 Reverse Transcriptase, subunit A, domain 1"/>
    <property type="match status" value="1"/>
</dbReference>
<dbReference type="CDD" id="cd01647">
    <property type="entry name" value="RT_LTR"/>
    <property type="match status" value="1"/>
</dbReference>
<proteinExistence type="predicted"/>
<name>A0AAV4HG56_9GAST</name>
<comment type="caution">
    <text evidence="2">The sequence shown here is derived from an EMBL/GenBank/DDBJ whole genome shotgun (WGS) entry which is preliminary data.</text>
</comment>
<evidence type="ECO:0000313" key="2">
    <source>
        <dbReference type="EMBL" id="GFR96377.1"/>
    </source>
</evidence>
<dbReference type="InterPro" id="IPR000477">
    <property type="entry name" value="RT_dom"/>
</dbReference>
<reference evidence="2 3" key="1">
    <citation type="journal article" date="2021" name="Elife">
        <title>Chloroplast acquisition without the gene transfer in kleptoplastic sea slugs, Plakobranchus ocellatus.</title>
        <authorList>
            <person name="Maeda T."/>
            <person name="Takahashi S."/>
            <person name="Yoshida T."/>
            <person name="Shimamura S."/>
            <person name="Takaki Y."/>
            <person name="Nagai Y."/>
            <person name="Toyoda A."/>
            <person name="Suzuki Y."/>
            <person name="Arimoto A."/>
            <person name="Ishii H."/>
            <person name="Satoh N."/>
            <person name="Nishiyama T."/>
            <person name="Hasebe M."/>
            <person name="Maruyama T."/>
            <person name="Minagawa J."/>
            <person name="Obokata J."/>
            <person name="Shigenobu S."/>
        </authorList>
    </citation>
    <scope>NUCLEOTIDE SEQUENCE [LARGE SCALE GENOMIC DNA]</scope>
</reference>
<dbReference type="SUPFAM" id="SSF56672">
    <property type="entry name" value="DNA/RNA polymerases"/>
    <property type="match status" value="1"/>
</dbReference>
<dbReference type="Gene3D" id="3.30.70.270">
    <property type="match status" value="1"/>
</dbReference>
<dbReference type="PANTHER" id="PTHR37984:SF5">
    <property type="entry name" value="PROTEIN NYNRIN-LIKE"/>
    <property type="match status" value="1"/>
</dbReference>
<evidence type="ECO:0000313" key="3">
    <source>
        <dbReference type="Proteomes" id="UP000762676"/>
    </source>
</evidence>
<dbReference type="EMBL" id="BMAT01008993">
    <property type="protein sequence ID" value="GFR96377.1"/>
    <property type="molecule type" value="Genomic_DNA"/>
</dbReference>
<dbReference type="InterPro" id="IPR050951">
    <property type="entry name" value="Retrovirus_Pol_polyprotein"/>
</dbReference>
<sequence length="137" mass="15641">MAIAEKSNGDIRICIDPQALNEALPREHFCLLFLDDVLVQLNGARIFSKLDVKDAFWHVKLDHNSSLLTTMITPFGRFRWLRFPFRLKVSSEIFQRKLGETLEGLCNTINVADDIVLTRCGKTDARLKLTSNHALKN</sequence>
<accession>A0AAV4HG56</accession>
<keyword evidence="3" id="KW-1185">Reference proteome</keyword>
<evidence type="ECO:0000259" key="1">
    <source>
        <dbReference type="Pfam" id="PF00078"/>
    </source>
</evidence>
<feature type="domain" description="Reverse transcriptase" evidence="1">
    <location>
        <begin position="6"/>
        <end position="126"/>
    </location>
</feature>
<dbReference type="Pfam" id="PF00078">
    <property type="entry name" value="RVT_1"/>
    <property type="match status" value="1"/>
</dbReference>
<dbReference type="Proteomes" id="UP000762676">
    <property type="component" value="Unassembled WGS sequence"/>
</dbReference>